<dbReference type="InterPro" id="IPR001647">
    <property type="entry name" value="HTH_TetR"/>
</dbReference>
<dbReference type="PANTHER" id="PTHR43479">
    <property type="entry name" value="ACREF/ENVCD OPERON REPRESSOR-RELATED"/>
    <property type="match status" value="1"/>
</dbReference>
<name>A0ABT9VX68_9BACI</name>
<feature type="domain" description="HTH tetR-type" evidence="6">
    <location>
        <begin position="10"/>
        <end position="70"/>
    </location>
</feature>
<feature type="DNA-binding region" description="H-T-H motif" evidence="5">
    <location>
        <begin position="33"/>
        <end position="52"/>
    </location>
</feature>
<dbReference type="SUPFAM" id="SSF46689">
    <property type="entry name" value="Homeodomain-like"/>
    <property type="match status" value="1"/>
</dbReference>
<keyword evidence="1" id="KW-0678">Repressor</keyword>
<dbReference type="Pfam" id="PF00440">
    <property type="entry name" value="TetR_N"/>
    <property type="match status" value="1"/>
</dbReference>
<evidence type="ECO:0000256" key="1">
    <source>
        <dbReference type="ARBA" id="ARBA00022491"/>
    </source>
</evidence>
<evidence type="ECO:0000256" key="4">
    <source>
        <dbReference type="ARBA" id="ARBA00023163"/>
    </source>
</evidence>
<keyword evidence="4" id="KW-0804">Transcription</keyword>
<evidence type="ECO:0000313" key="8">
    <source>
        <dbReference type="Proteomes" id="UP001235840"/>
    </source>
</evidence>
<evidence type="ECO:0000313" key="7">
    <source>
        <dbReference type="EMBL" id="MDQ0165573.1"/>
    </source>
</evidence>
<keyword evidence="8" id="KW-1185">Reference proteome</keyword>
<gene>
    <name evidence="7" type="ORF">J2S11_001474</name>
</gene>
<dbReference type="InterPro" id="IPR036271">
    <property type="entry name" value="Tet_transcr_reg_TetR-rel_C_sf"/>
</dbReference>
<dbReference type="PROSITE" id="PS50977">
    <property type="entry name" value="HTH_TETR_2"/>
    <property type="match status" value="1"/>
</dbReference>
<comment type="caution">
    <text evidence="7">The sequence shown here is derived from an EMBL/GenBank/DDBJ whole genome shotgun (WGS) entry which is preliminary data.</text>
</comment>
<keyword evidence="2" id="KW-0805">Transcription regulation</keyword>
<sequence>MKSRFEREQIRLREEILNAALHIAQSEGWAAVSIRGIAHKIEYSTTKVYELFENKDHIVLELLRKGFTLLATKLEEAVGAYSDPEEKAIALTRAYCAFAWDHGAYYRIMFGMDGVPFGVEQTWQEGMRIGEISKNVLSSFLPHCTDEEVDHYVYASWGTLHGISSLFMSGRLYGTREQAEELALKAVLNMTKSGRESES</sequence>
<evidence type="ECO:0000256" key="3">
    <source>
        <dbReference type="ARBA" id="ARBA00023125"/>
    </source>
</evidence>
<keyword evidence="3 5" id="KW-0238">DNA-binding</keyword>
<dbReference type="RefSeq" id="WP_307392815.1">
    <property type="nucleotide sequence ID" value="NZ_BAAADK010000011.1"/>
</dbReference>
<reference evidence="7 8" key="1">
    <citation type="submission" date="2023-07" db="EMBL/GenBank/DDBJ databases">
        <title>Genomic Encyclopedia of Type Strains, Phase IV (KMG-IV): sequencing the most valuable type-strain genomes for metagenomic binning, comparative biology and taxonomic classification.</title>
        <authorList>
            <person name="Goeker M."/>
        </authorList>
    </citation>
    <scope>NUCLEOTIDE SEQUENCE [LARGE SCALE GENOMIC DNA]</scope>
    <source>
        <strain evidence="7 8">DSM 12751</strain>
    </source>
</reference>
<evidence type="ECO:0000256" key="2">
    <source>
        <dbReference type="ARBA" id="ARBA00023015"/>
    </source>
</evidence>
<dbReference type="InterPro" id="IPR025996">
    <property type="entry name" value="MT1864/Rv1816-like_C"/>
</dbReference>
<evidence type="ECO:0000259" key="6">
    <source>
        <dbReference type="PROSITE" id="PS50977"/>
    </source>
</evidence>
<proteinExistence type="predicted"/>
<protein>
    <submittedName>
        <fullName evidence="7">AcrR family transcriptional regulator</fullName>
    </submittedName>
</protein>
<dbReference type="PANTHER" id="PTHR43479:SF11">
    <property type="entry name" value="ACREF_ENVCD OPERON REPRESSOR-RELATED"/>
    <property type="match status" value="1"/>
</dbReference>
<dbReference type="Gene3D" id="1.10.357.10">
    <property type="entry name" value="Tetracycline Repressor, domain 2"/>
    <property type="match status" value="1"/>
</dbReference>
<dbReference type="InterPro" id="IPR050624">
    <property type="entry name" value="HTH-type_Tx_Regulator"/>
</dbReference>
<dbReference type="SUPFAM" id="SSF48498">
    <property type="entry name" value="Tetracyclin repressor-like, C-terminal domain"/>
    <property type="match status" value="1"/>
</dbReference>
<accession>A0ABT9VX68</accession>
<dbReference type="EMBL" id="JAUSTY010000005">
    <property type="protein sequence ID" value="MDQ0165573.1"/>
    <property type="molecule type" value="Genomic_DNA"/>
</dbReference>
<dbReference type="Proteomes" id="UP001235840">
    <property type="component" value="Unassembled WGS sequence"/>
</dbReference>
<organism evidence="7 8">
    <name type="scientific">Caldalkalibacillus horti</name>
    <dbReference type="NCBI Taxonomy" id="77523"/>
    <lineage>
        <taxon>Bacteria</taxon>
        <taxon>Bacillati</taxon>
        <taxon>Bacillota</taxon>
        <taxon>Bacilli</taxon>
        <taxon>Bacillales</taxon>
        <taxon>Bacillaceae</taxon>
        <taxon>Caldalkalibacillus</taxon>
    </lineage>
</organism>
<dbReference type="InterPro" id="IPR009057">
    <property type="entry name" value="Homeodomain-like_sf"/>
</dbReference>
<evidence type="ECO:0000256" key="5">
    <source>
        <dbReference type="PROSITE-ProRule" id="PRU00335"/>
    </source>
</evidence>
<dbReference type="Pfam" id="PF13305">
    <property type="entry name" value="TetR_C_33"/>
    <property type="match status" value="1"/>
</dbReference>